<reference evidence="3" key="1">
    <citation type="journal article" date="2023" name="Mol. Phylogenet. Evol.">
        <title>Genome-scale phylogeny and comparative genomics of the fungal order Sordariales.</title>
        <authorList>
            <person name="Hensen N."/>
            <person name="Bonometti L."/>
            <person name="Westerberg I."/>
            <person name="Brannstrom I.O."/>
            <person name="Guillou S."/>
            <person name="Cros-Aarteil S."/>
            <person name="Calhoun S."/>
            <person name="Haridas S."/>
            <person name="Kuo A."/>
            <person name="Mondo S."/>
            <person name="Pangilinan J."/>
            <person name="Riley R."/>
            <person name="LaButti K."/>
            <person name="Andreopoulos B."/>
            <person name="Lipzen A."/>
            <person name="Chen C."/>
            <person name="Yan M."/>
            <person name="Daum C."/>
            <person name="Ng V."/>
            <person name="Clum A."/>
            <person name="Steindorff A."/>
            <person name="Ohm R.A."/>
            <person name="Martin F."/>
            <person name="Silar P."/>
            <person name="Natvig D.O."/>
            <person name="Lalanne C."/>
            <person name="Gautier V."/>
            <person name="Ament-Velasquez S.L."/>
            <person name="Kruys A."/>
            <person name="Hutchinson M.I."/>
            <person name="Powell A.J."/>
            <person name="Barry K."/>
            <person name="Miller A.N."/>
            <person name="Grigoriev I.V."/>
            <person name="Debuchy R."/>
            <person name="Gladieux P."/>
            <person name="Hiltunen Thoren M."/>
            <person name="Johannesson H."/>
        </authorList>
    </citation>
    <scope>NUCLEOTIDE SEQUENCE</scope>
    <source>
        <strain evidence="3">CBS 118394</strain>
    </source>
</reference>
<keyword evidence="2" id="KW-0812">Transmembrane</keyword>
<dbReference type="InterPro" id="IPR046536">
    <property type="entry name" value="DUF6601"/>
</dbReference>
<feature type="compositionally biased region" description="Low complexity" evidence="1">
    <location>
        <begin position="1"/>
        <end position="14"/>
    </location>
</feature>
<dbReference type="EMBL" id="JAUEDM010000001">
    <property type="protein sequence ID" value="KAK3329965.1"/>
    <property type="molecule type" value="Genomic_DNA"/>
</dbReference>
<reference evidence="3" key="2">
    <citation type="submission" date="2023-06" db="EMBL/GenBank/DDBJ databases">
        <authorList>
            <consortium name="Lawrence Berkeley National Laboratory"/>
            <person name="Haridas S."/>
            <person name="Hensen N."/>
            <person name="Bonometti L."/>
            <person name="Westerberg I."/>
            <person name="Brannstrom I.O."/>
            <person name="Guillou S."/>
            <person name="Cros-Aarteil S."/>
            <person name="Calhoun S."/>
            <person name="Kuo A."/>
            <person name="Mondo S."/>
            <person name="Pangilinan J."/>
            <person name="Riley R."/>
            <person name="Labutti K."/>
            <person name="Andreopoulos B."/>
            <person name="Lipzen A."/>
            <person name="Chen C."/>
            <person name="Yanf M."/>
            <person name="Daum C."/>
            <person name="Ng V."/>
            <person name="Clum A."/>
            <person name="Steindorff A."/>
            <person name="Ohm R."/>
            <person name="Martin F."/>
            <person name="Silar P."/>
            <person name="Natvig D."/>
            <person name="Lalanne C."/>
            <person name="Gautier V."/>
            <person name="Ament-Velasquez S.L."/>
            <person name="Kruys A."/>
            <person name="Hutchinson M.I."/>
            <person name="Powell A.J."/>
            <person name="Barry K."/>
            <person name="Miller A.N."/>
            <person name="Grigoriev I.V."/>
            <person name="Debuchy R."/>
            <person name="Gladieux P."/>
            <person name="Thoren M.H."/>
            <person name="Johannesson H."/>
        </authorList>
    </citation>
    <scope>NUCLEOTIDE SEQUENCE</scope>
    <source>
        <strain evidence="3">CBS 118394</strain>
    </source>
</reference>
<sequence length="158" mass="17792">MSSPSVSSTPTPVSYRRRATSSWPTKTASYLVGQTTRRASGQTGSSWKQLARELLKAHYSSHVHPRFHRAELRLSRVNTIHRFTRLPPFDPNLRGWLNYGSLFRDNLAWIATATVLIALVLTAMQVRLATERLQGDADFQRVSYGFTGFSILGNSRTP</sequence>
<evidence type="ECO:0000256" key="1">
    <source>
        <dbReference type="SAM" id="MobiDB-lite"/>
    </source>
</evidence>
<dbReference type="Pfam" id="PF20246">
    <property type="entry name" value="DUF6601"/>
    <property type="match status" value="1"/>
</dbReference>
<dbReference type="Proteomes" id="UP001283341">
    <property type="component" value="Unassembled WGS sequence"/>
</dbReference>
<evidence type="ECO:0000256" key="2">
    <source>
        <dbReference type="SAM" id="Phobius"/>
    </source>
</evidence>
<gene>
    <name evidence="3" type="ORF">B0H66DRAFT_611144</name>
</gene>
<evidence type="ECO:0000313" key="4">
    <source>
        <dbReference type="Proteomes" id="UP001283341"/>
    </source>
</evidence>
<organism evidence="3 4">
    <name type="scientific">Apodospora peruviana</name>
    <dbReference type="NCBI Taxonomy" id="516989"/>
    <lineage>
        <taxon>Eukaryota</taxon>
        <taxon>Fungi</taxon>
        <taxon>Dikarya</taxon>
        <taxon>Ascomycota</taxon>
        <taxon>Pezizomycotina</taxon>
        <taxon>Sordariomycetes</taxon>
        <taxon>Sordariomycetidae</taxon>
        <taxon>Sordariales</taxon>
        <taxon>Lasiosphaeriaceae</taxon>
        <taxon>Apodospora</taxon>
    </lineage>
</organism>
<name>A0AAE0IS03_9PEZI</name>
<proteinExistence type="predicted"/>
<evidence type="ECO:0000313" key="3">
    <source>
        <dbReference type="EMBL" id="KAK3329965.1"/>
    </source>
</evidence>
<dbReference type="PANTHER" id="PTHR34414">
    <property type="entry name" value="HET DOMAIN-CONTAINING PROTEIN-RELATED"/>
    <property type="match status" value="1"/>
</dbReference>
<dbReference type="PANTHER" id="PTHR34414:SF1">
    <property type="entry name" value="SUBTILISIN-LIKE SERINE PROTEASE"/>
    <property type="match status" value="1"/>
</dbReference>
<comment type="caution">
    <text evidence="3">The sequence shown here is derived from an EMBL/GenBank/DDBJ whole genome shotgun (WGS) entry which is preliminary data.</text>
</comment>
<protein>
    <submittedName>
        <fullName evidence="3">Uncharacterized protein</fullName>
    </submittedName>
</protein>
<feature type="transmembrane region" description="Helical" evidence="2">
    <location>
        <begin position="107"/>
        <end position="124"/>
    </location>
</feature>
<keyword evidence="4" id="KW-1185">Reference proteome</keyword>
<accession>A0AAE0IS03</accession>
<dbReference type="AlphaFoldDB" id="A0AAE0IS03"/>
<keyword evidence="2" id="KW-1133">Transmembrane helix</keyword>
<keyword evidence="2" id="KW-0472">Membrane</keyword>
<feature type="region of interest" description="Disordered" evidence="1">
    <location>
        <begin position="1"/>
        <end position="20"/>
    </location>
</feature>